<organism evidence="1 2">
    <name type="scientific">Paenibacillus mesotrionivorans</name>
    <dbReference type="NCBI Taxonomy" id="3160968"/>
    <lineage>
        <taxon>Bacteria</taxon>
        <taxon>Bacillati</taxon>
        <taxon>Bacillota</taxon>
        <taxon>Bacilli</taxon>
        <taxon>Bacillales</taxon>
        <taxon>Paenibacillaceae</taxon>
        <taxon>Paenibacillus</taxon>
    </lineage>
</organism>
<comment type="caution">
    <text evidence="1">The sequence shown here is derived from an EMBL/GenBank/DDBJ whole genome shotgun (WGS) entry which is preliminary data.</text>
</comment>
<accession>A0ACC7NYB1</accession>
<evidence type="ECO:0000313" key="1">
    <source>
        <dbReference type="EMBL" id="MFM9329764.1"/>
    </source>
</evidence>
<evidence type="ECO:0000313" key="2">
    <source>
        <dbReference type="Proteomes" id="UP001631969"/>
    </source>
</evidence>
<gene>
    <name evidence="1" type="ORF">ACI1P1_15825</name>
</gene>
<keyword evidence="2" id="KW-1185">Reference proteome</keyword>
<dbReference type="EMBL" id="JBJURJ010000009">
    <property type="protein sequence ID" value="MFM9329764.1"/>
    <property type="molecule type" value="Genomic_DNA"/>
</dbReference>
<dbReference type="Proteomes" id="UP001631969">
    <property type="component" value="Unassembled WGS sequence"/>
</dbReference>
<keyword evidence="1" id="KW-0378">Hydrolase</keyword>
<dbReference type="EC" id="3.-.-.-" evidence="1"/>
<reference evidence="1" key="1">
    <citation type="submission" date="2024-12" db="EMBL/GenBank/DDBJ databases">
        <authorList>
            <person name="Wu N."/>
        </authorList>
    </citation>
    <scope>NUCLEOTIDE SEQUENCE</scope>
    <source>
        <strain evidence="1">P15</strain>
    </source>
</reference>
<sequence length="268" mass="31214">MAKIYVTYPEGKFKALTMSYDDGRKADKRLVEIFNRNGIKGTFHINSGFFGNTEYDRMEEAECVELYKGHEVSAHTLTHPTIARCPKEMLVHEVMEDRKNLERIFGYTIRGMSYPNGSYSPEIMKLLPQLGIEYSRVVETTHGGFGLPHNWLEWKATCHHKDNLMKHGETFVSLHKKQYLYLMYVWGHSYEFDNDNNWNIIEEFCELAGGRDDIWYATNMEIVDYMKAYERLRFSAGMEFVENPNATSVWLSVDGDIREIPGGVTVRF</sequence>
<name>A0ACC7NYB1_9BACL</name>
<proteinExistence type="predicted"/>
<protein>
    <submittedName>
        <fullName evidence="1">Polysaccharide deacetylase family protein</fullName>
        <ecNumber evidence="1">3.-.-.-</ecNumber>
    </submittedName>
</protein>